<dbReference type="Proteomes" id="UP000600080">
    <property type="component" value="Unassembled WGS sequence"/>
</dbReference>
<evidence type="ECO:0000313" key="1">
    <source>
        <dbReference type="EMBL" id="GGN34293.1"/>
    </source>
</evidence>
<proteinExistence type="predicted"/>
<evidence type="ECO:0008006" key="3">
    <source>
        <dbReference type="Google" id="ProtNLM"/>
    </source>
</evidence>
<evidence type="ECO:0000313" key="2">
    <source>
        <dbReference type="Proteomes" id="UP000600080"/>
    </source>
</evidence>
<comment type="caution">
    <text evidence="1">The sequence shown here is derived from an EMBL/GenBank/DDBJ whole genome shotgun (WGS) entry which is preliminary data.</text>
</comment>
<reference evidence="2" key="1">
    <citation type="journal article" date="2019" name="Int. J. Syst. Evol. Microbiol.">
        <title>The Global Catalogue of Microorganisms (GCM) 10K type strain sequencing project: providing services to taxonomists for standard genome sequencing and annotation.</title>
        <authorList>
            <consortium name="The Broad Institute Genomics Platform"/>
            <consortium name="The Broad Institute Genome Sequencing Center for Infectious Disease"/>
            <person name="Wu L."/>
            <person name="Ma J."/>
        </authorList>
    </citation>
    <scope>NUCLEOTIDE SEQUENCE [LARGE SCALE GENOMIC DNA]</scope>
    <source>
        <strain evidence="2">CGMCC 4.7323</strain>
    </source>
</reference>
<keyword evidence="2" id="KW-1185">Reference proteome</keyword>
<protein>
    <recommendedName>
        <fullName evidence="3">ATP-binding protein</fullName>
    </recommendedName>
</protein>
<name>A0ABQ2J149_9ACTN</name>
<dbReference type="SUPFAM" id="SSF52540">
    <property type="entry name" value="P-loop containing nucleoside triphosphate hydrolases"/>
    <property type="match status" value="1"/>
</dbReference>
<gene>
    <name evidence="1" type="ORF">GCM10012285_06320</name>
</gene>
<accession>A0ABQ2J149</accession>
<sequence length="665" mass="73222">MTERPLGIQGIEALYEECRTRVPDHKAAPAGHGLPAIVLVGPRGSGKTAALKWLGHLGSRRPHAYFDFDSAAPRRPHEVAGRLAYGLSHRLPRQTPLLFPRLTLGLFVVDPELFLDATDPERAKKQLRRALRGPRDPHPAAERVVAVAGLLQDINLVRIPGISLLASLIRQPPSMPLRVTRHTGFAWYSGPLAAMDALVELNQLSRSEDPADRAAVDRRLCEAFLADLRGEYARRQRDRNCVVLLDNIDAPGGREFLDLLMELRDAAGAPDPLLAVAGAANVGRVPGMFATGPAGVRLRSPEQAGYADWERSIPDPPPNRSWRWYCVRLRGLTAGETAQLGTNIATRLPDAPLLAHRLTDGHPWGVRQLLTASARIVGREGPEALLRGVLSRTTPATADADEGPPLEAAAREYLLRDLTDDQRRALVECCAAREFDAACDAGLLDRFPLHTRDSLARVVATRLLLTDPVPQDAETRGGRGSGYLERVHPHPLRGGSVLHPWPRLLLLRELAAVPDRWTAVHGRLRTWHTEHGHPLDVLYHSLALHEVDEVVEHLARRLAELSDTEVWLYELYAVTAAPLREPVLPEQSATLRAEQLAAELAPRAFAAHTPLTLLVLSLWLASDPRNRLPGAQPELNRTINAMFQYLAMRSAPTRVGLLHEAAKYA</sequence>
<dbReference type="EMBL" id="BMND01000002">
    <property type="protein sequence ID" value="GGN34293.1"/>
    <property type="molecule type" value="Genomic_DNA"/>
</dbReference>
<organism evidence="1 2">
    <name type="scientific">Streptomyces kronopolitis</name>
    <dbReference type="NCBI Taxonomy" id="1612435"/>
    <lineage>
        <taxon>Bacteria</taxon>
        <taxon>Bacillati</taxon>
        <taxon>Actinomycetota</taxon>
        <taxon>Actinomycetes</taxon>
        <taxon>Kitasatosporales</taxon>
        <taxon>Streptomycetaceae</taxon>
        <taxon>Streptomyces</taxon>
    </lineage>
</organism>
<dbReference type="InterPro" id="IPR027417">
    <property type="entry name" value="P-loop_NTPase"/>
</dbReference>